<evidence type="ECO:0000259" key="2">
    <source>
        <dbReference type="PROSITE" id="PS51391"/>
    </source>
</evidence>
<organism evidence="3 4">
    <name type="scientific">Diplogelasinospora grovesii</name>
    <dbReference type="NCBI Taxonomy" id="303347"/>
    <lineage>
        <taxon>Eukaryota</taxon>
        <taxon>Fungi</taxon>
        <taxon>Dikarya</taxon>
        <taxon>Ascomycota</taxon>
        <taxon>Pezizomycotina</taxon>
        <taxon>Sordariomycetes</taxon>
        <taxon>Sordariomycetidae</taxon>
        <taxon>Sordariales</taxon>
        <taxon>Diplogelasinosporaceae</taxon>
        <taxon>Diplogelasinospora</taxon>
    </lineage>
</organism>
<dbReference type="EMBL" id="MU853752">
    <property type="protein sequence ID" value="KAK3946173.1"/>
    <property type="molecule type" value="Genomic_DNA"/>
</dbReference>
<feature type="compositionally biased region" description="Low complexity" evidence="1">
    <location>
        <begin position="405"/>
        <end position="429"/>
    </location>
</feature>
<dbReference type="InterPro" id="IPR045154">
    <property type="entry name" value="PCF11-like"/>
</dbReference>
<comment type="caution">
    <text evidence="3">The sequence shown here is derived from an EMBL/GenBank/DDBJ whole genome shotgun (WGS) entry which is preliminary data.</text>
</comment>
<feature type="domain" description="CID" evidence="2">
    <location>
        <begin position="4"/>
        <end position="142"/>
    </location>
</feature>
<dbReference type="PANTHER" id="PTHR15921">
    <property type="entry name" value="PRE-MRNA CLEAVAGE COMPLEX II"/>
    <property type="match status" value="1"/>
</dbReference>
<sequence>MADDAADVAEDYRQALEDLTMNSRIEIATLTNIARENAHHGHAIAEVLQNHIKKVPPNRTLPALYVLDSVVKNVPTPYALYFGPKLYSIFMGAYAKVDNNTRKKMDEMLKTWKEPVPGSISTKPVFPPEHVRPIEMALIGARNAAYAANQNSFRPGGRPAAVVAPPHRETPTPPNIARPPSTHQQPPYHAPPQNGHPGEVPYSMRPMGGPNSALPPRAITTQPLQSFVPAPTPPPASASVPPLPQHYHQQQQPTPRQGMYGAPQPGLSIEKLKDDIQQLIVAGKADFAQDPLDTSKQTRLKALLDLQTLIQRQDVPQEQLILVRDRVAELAVNMRALNPPAAAAVMQQQQTPTPVPPVAIARPPSVPVPSAPVPGPSAAAAPALTLDKLFGQGALATLLAGTAAGRPPSAAGAGAGAVTSTPPVSATAYAPPPPLPLPAVSTPTVPTIPLPAPQTAAPPAPSAASASAGLSSNPSALLAMLRQSGLLSGASGSTAAPPAPLPIQGTTPTSSTIPTFPPTLPPAVTAALAAASLGGGGPPAHPVLPPPLMNGTPSLQDLVTGFGIQLKSATLKQFRPHLLPLMYDHLGPPCTQCGRRFKTDEDGKRKKTAHMDWHFRVHQRIAEAEKRGQHRSWYVDETDWVRSREVVDTDYVAPTTQLSSQPSGGADGSGGGGGGGGGGSGGTGGVGGHGQAKKMLAYIPVPEDSSRTNSICPICQERFEMKWLDEAQEWVWMDAVKVKDRVYHASCHREAAGDRRGNTPEPSSVVLGKRKAEDDFGPMRGKMKMEGY</sequence>
<feature type="region of interest" description="Disordered" evidence="1">
    <location>
        <begin position="229"/>
        <end position="264"/>
    </location>
</feature>
<dbReference type="GO" id="GO:0000993">
    <property type="term" value="F:RNA polymerase II complex binding"/>
    <property type="evidence" value="ECO:0007669"/>
    <property type="project" value="InterPro"/>
</dbReference>
<feature type="compositionally biased region" description="Gly residues" evidence="1">
    <location>
        <begin position="665"/>
        <end position="690"/>
    </location>
</feature>
<dbReference type="CDD" id="cd16982">
    <property type="entry name" value="CID_Pcf11"/>
    <property type="match status" value="1"/>
</dbReference>
<dbReference type="FunFam" id="1.25.40.90:FF:000016">
    <property type="entry name" value="mRNA cleavage factor complex component Pcf11"/>
    <property type="match status" value="1"/>
</dbReference>
<accession>A0AAN6SAM2</accession>
<dbReference type="GO" id="GO:0003729">
    <property type="term" value="F:mRNA binding"/>
    <property type="evidence" value="ECO:0007669"/>
    <property type="project" value="InterPro"/>
</dbReference>
<reference evidence="4" key="1">
    <citation type="journal article" date="2023" name="Mol. Phylogenet. Evol.">
        <title>Genome-scale phylogeny and comparative genomics of the fungal order Sordariales.</title>
        <authorList>
            <person name="Hensen N."/>
            <person name="Bonometti L."/>
            <person name="Westerberg I."/>
            <person name="Brannstrom I.O."/>
            <person name="Guillou S."/>
            <person name="Cros-Aarteil S."/>
            <person name="Calhoun S."/>
            <person name="Haridas S."/>
            <person name="Kuo A."/>
            <person name="Mondo S."/>
            <person name="Pangilinan J."/>
            <person name="Riley R."/>
            <person name="LaButti K."/>
            <person name="Andreopoulos B."/>
            <person name="Lipzen A."/>
            <person name="Chen C."/>
            <person name="Yan M."/>
            <person name="Daum C."/>
            <person name="Ng V."/>
            <person name="Clum A."/>
            <person name="Steindorff A."/>
            <person name="Ohm R.A."/>
            <person name="Martin F."/>
            <person name="Silar P."/>
            <person name="Natvig D.O."/>
            <person name="Lalanne C."/>
            <person name="Gautier V."/>
            <person name="Ament-Velasquez S.L."/>
            <person name="Kruys A."/>
            <person name="Hutchinson M.I."/>
            <person name="Powell A.J."/>
            <person name="Barry K."/>
            <person name="Miller A.N."/>
            <person name="Grigoriev I.V."/>
            <person name="Debuchy R."/>
            <person name="Gladieux P."/>
            <person name="Hiltunen Thoren M."/>
            <person name="Johannesson H."/>
        </authorList>
    </citation>
    <scope>NUCLEOTIDE SEQUENCE [LARGE SCALE GENOMIC DNA]</scope>
    <source>
        <strain evidence="4">CBS 340.73</strain>
    </source>
</reference>
<keyword evidence="4" id="KW-1185">Reference proteome</keyword>
<evidence type="ECO:0000256" key="1">
    <source>
        <dbReference type="SAM" id="MobiDB-lite"/>
    </source>
</evidence>
<dbReference type="Pfam" id="PF04818">
    <property type="entry name" value="CID"/>
    <property type="match status" value="1"/>
</dbReference>
<protein>
    <recommendedName>
        <fullName evidence="2">CID domain-containing protein</fullName>
    </recommendedName>
</protein>
<dbReference type="InterPro" id="IPR047415">
    <property type="entry name" value="Pcf11_CID"/>
</dbReference>
<gene>
    <name evidence="3" type="ORF">QBC46DRAFT_414992</name>
</gene>
<feature type="compositionally biased region" description="Low complexity" evidence="1">
    <location>
        <begin position="245"/>
        <end position="257"/>
    </location>
</feature>
<feature type="compositionally biased region" description="Pro residues" evidence="1">
    <location>
        <begin position="446"/>
        <end position="461"/>
    </location>
</feature>
<dbReference type="GO" id="GO:0005849">
    <property type="term" value="C:mRNA cleavage factor complex"/>
    <property type="evidence" value="ECO:0007669"/>
    <property type="project" value="InterPro"/>
</dbReference>
<dbReference type="Gene3D" id="1.25.40.90">
    <property type="match status" value="1"/>
</dbReference>
<dbReference type="PROSITE" id="PS51391">
    <property type="entry name" value="CID"/>
    <property type="match status" value="1"/>
</dbReference>
<feature type="region of interest" description="Disordered" evidence="1">
    <location>
        <begin position="654"/>
        <end position="690"/>
    </location>
</feature>
<dbReference type="InterPro" id="IPR021605">
    <property type="entry name" value="Pcf11_Clp1-ID"/>
</dbReference>
<dbReference type="AlphaFoldDB" id="A0AAN6SAM2"/>
<feature type="region of interest" description="Disordered" evidence="1">
    <location>
        <begin position="752"/>
        <end position="788"/>
    </location>
</feature>
<dbReference type="SMART" id="SM00582">
    <property type="entry name" value="RPR"/>
    <property type="match status" value="1"/>
</dbReference>
<dbReference type="SUPFAM" id="SSF48464">
    <property type="entry name" value="ENTH/VHS domain"/>
    <property type="match status" value="1"/>
</dbReference>
<dbReference type="InterPro" id="IPR008942">
    <property type="entry name" value="ENTH_VHS"/>
</dbReference>
<dbReference type="InterPro" id="IPR006569">
    <property type="entry name" value="CID_dom"/>
</dbReference>
<feature type="region of interest" description="Disordered" evidence="1">
    <location>
        <begin position="166"/>
        <end position="210"/>
    </location>
</feature>
<feature type="compositionally biased region" description="Pro residues" evidence="1">
    <location>
        <begin position="230"/>
        <end position="244"/>
    </location>
</feature>
<dbReference type="PANTHER" id="PTHR15921:SF3">
    <property type="entry name" value="PRE-MRNA CLEAVAGE COMPLEX 2 PROTEIN PCF11"/>
    <property type="match status" value="1"/>
</dbReference>
<feature type="region of interest" description="Disordered" evidence="1">
    <location>
        <begin position="489"/>
        <end position="518"/>
    </location>
</feature>
<dbReference type="Pfam" id="PF21936">
    <property type="entry name" value="Pcf11_C"/>
    <property type="match status" value="1"/>
</dbReference>
<feature type="compositionally biased region" description="Low complexity" evidence="1">
    <location>
        <begin position="505"/>
        <end position="514"/>
    </location>
</feature>
<dbReference type="GO" id="GO:0006369">
    <property type="term" value="P:termination of RNA polymerase II transcription"/>
    <property type="evidence" value="ECO:0007669"/>
    <property type="project" value="InterPro"/>
</dbReference>
<evidence type="ECO:0000313" key="4">
    <source>
        <dbReference type="Proteomes" id="UP001303473"/>
    </source>
</evidence>
<name>A0AAN6SAM2_9PEZI</name>
<proteinExistence type="predicted"/>
<feature type="region of interest" description="Disordered" evidence="1">
    <location>
        <begin position="405"/>
        <end position="469"/>
    </location>
</feature>
<dbReference type="InterPro" id="IPR054127">
    <property type="entry name" value="Pcf11_C"/>
</dbReference>
<dbReference type="GO" id="GO:0005737">
    <property type="term" value="C:cytoplasm"/>
    <property type="evidence" value="ECO:0007669"/>
    <property type="project" value="TreeGrafter"/>
</dbReference>
<dbReference type="Proteomes" id="UP001303473">
    <property type="component" value="Unassembled WGS sequence"/>
</dbReference>
<dbReference type="Pfam" id="PF11526">
    <property type="entry name" value="Pfc11_Clp1_ID"/>
    <property type="match status" value="1"/>
</dbReference>
<evidence type="ECO:0000313" key="3">
    <source>
        <dbReference type="EMBL" id="KAK3946173.1"/>
    </source>
</evidence>
<dbReference type="GO" id="GO:0031124">
    <property type="term" value="P:mRNA 3'-end processing"/>
    <property type="evidence" value="ECO:0007669"/>
    <property type="project" value="InterPro"/>
</dbReference>